<organism evidence="2 3">
    <name type="scientific">Pigmentiphaga litoralis</name>
    <dbReference type="NCBI Taxonomy" id="516702"/>
    <lineage>
        <taxon>Bacteria</taxon>
        <taxon>Pseudomonadati</taxon>
        <taxon>Pseudomonadota</taxon>
        <taxon>Betaproteobacteria</taxon>
        <taxon>Burkholderiales</taxon>
        <taxon>Alcaligenaceae</taxon>
        <taxon>Pigmentiphaga</taxon>
    </lineage>
</organism>
<keyword evidence="3" id="KW-1185">Reference proteome</keyword>
<evidence type="ECO:0000313" key="2">
    <source>
        <dbReference type="EMBL" id="NYE83627.1"/>
    </source>
</evidence>
<dbReference type="AlphaFoldDB" id="A0A7Y9LMH0"/>
<comment type="caution">
    <text evidence="2">The sequence shown here is derived from an EMBL/GenBank/DDBJ whole genome shotgun (WGS) entry which is preliminary data.</text>
</comment>
<proteinExistence type="inferred from homology"/>
<dbReference type="InterPro" id="IPR001753">
    <property type="entry name" value="Enoyl-CoA_hydra/iso"/>
</dbReference>
<dbReference type="PANTHER" id="PTHR42964:SF1">
    <property type="entry name" value="POLYKETIDE BIOSYNTHESIS ENOYL-COA HYDRATASE PKSH-RELATED"/>
    <property type="match status" value="1"/>
</dbReference>
<dbReference type="SUPFAM" id="SSF52096">
    <property type="entry name" value="ClpP/crotonase"/>
    <property type="match status" value="1"/>
</dbReference>
<dbReference type="Gene3D" id="3.90.226.10">
    <property type="entry name" value="2-enoyl-CoA Hydratase, Chain A, domain 1"/>
    <property type="match status" value="1"/>
</dbReference>
<accession>A0A7Y9LMH0</accession>
<gene>
    <name evidence="2" type="ORF">FHW18_002898</name>
</gene>
<dbReference type="Pfam" id="PF00378">
    <property type="entry name" value="ECH_1"/>
    <property type="match status" value="1"/>
</dbReference>
<dbReference type="Proteomes" id="UP000542125">
    <property type="component" value="Unassembled WGS sequence"/>
</dbReference>
<name>A0A7Y9LMH0_9BURK</name>
<dbReference type="InterPro" id="IPR051683">
    <property type="entry name" value="Enoyl-CoA_Hydratase/Isomerase"/>
</dbReference>
<dbReference type="PANTHER" id="PTHR42964">
    <property type="entry name" value="ENOYL-COA HYDRATASE"/>
    <property type="match status" value="1"/>
</dbReference>
<dbReference type="EMBL" id="JACBYR010000001">
    <property type="protein sequence ID" value="NYE83627.1"/>
    <property type="molecule type" value="Genomic_DNA"/>
</dbReference>
<dbReference type="CDD" id="cd06558">
    <property type="entry name" value="crotonase-like"/>
    <property type="match status" value="1"/>
</dbReference>
<sequence length="241" mass="24689">MNTDKVTVTRNGALLDIALNTPANGNLLDAEMGRAIVAAVNQLDDDIKLIRLSGNGADFCAGRVSPMPAKGAAPSAEHLRRTVAMPALELYDALKATAVPVLGVIRGRAIGVGCALAGVCDVTIAADTASFQIPEMERDIPPTLVMSALIGRVPVKTVARMVLTRDTVSAAEALQAGLVSQVVAGDQLDAEVGRITSIMLGCGAVTIRAVKQFLELAPGLPRGTSSGLAGHLAGTALSAKF</sequence>
<dbReference type="GO" id="GO:0003824">
    <property type="term" value="F:catalytic activity"/>
    <property type="evidence" value="ECO:0007669"/>
    <property type="project" value="UniProtKB-ARBA"/>
</dbReference>
<dbReference type="RefSeq" id="WP_179587409.1">
    <property type="nucleotide sequence ID" value="NZ_JACBYR010000001.1"/>
</dbReference>
<protein>
    <submittedName>
        <fullName evidence="2">Enoyl-CoA hydratase/carnithine racemase</fullName>
    </submittedName>
</protein>
<evidence type="ECO:0000256" key="1">
    <source>
        <dbReference type="ARBA" id="ARBA00005254"/>
    </source>
</evidence>
<evidence type="ECO:0000313" key="3">
    <source>
        <dbReference type="Proteomes" id="UP000542125"/>
    </source>
</evidence>
<dbReference type="InterPro" id="IPR029045">
    <property type="entry name" value="ClpP/crotonase-like_dom_sf"/>
</dbReference>
<comment type="similarity">
    <text evidence="1">Belongs to the enoyl-CoA hydratase/isomerase family.</text>
</comment>
<reference evidence="2 3" key="1">
    <citation type="submission" date="2020-07" db="EMBL/GenBank/DDBJ databases">
        <title>Genomic Encyclopedia of Type Strains, Phase IV (KMG-V): Genome sequencing to study the core and pangenomes of soil and plant-associated prokaryotes.</title>
        <authorList>
            <person name="Whitman W."/>
        </authorList>
    </citation>
    <scope>NUCLEOTIDE SEQUENCE [LARGE SCALE GENOMIC DNA]</scope>
    <source>
        <strain evidence="2 3">SAS40</strain>
    </source>
</reference>